<feature type="chain" id="PRO_5012761193" evidence="3">
    <location>
        <begin position="28"/>
        <end position="380"/>
    </location>
</feature>
<dbReference type="SUPFAM" id="SSF53822">
    <property type="entry name" value="Periplasmic binding protein-like I"/>
    <property type="match status" value="1"/>
</dbReference>
<dbReference type="PANTHER" id="PTHR47151">
    <property type="entry name" value="LEU/ILE/VAL-BINDING ABC TRANSPORTER SUBUNIT"/>
    <property type="match status" value="1"/>
</dbReference>
<evidence type="ECO:0000313" key="5">
    <source>
        <dbReference type="EMBL" id="ATA57458.1"/>
    </source>
</evidence>
<dbReference type="Gene3D" id="3.40.50.2300">
    <property type="match status" value="2"/>
</dbReference>
<keyword evidence="2 3" id="KW-0732">Signal</keyword>
<dbReference type="AlphaFoldDB" id="A0A250DSX2"/>
<organism evidence="5 6">
    <name type="scientific">Variovorax boronicumulans</name>
    <dbReference type="NCBI Taxonomy" id="436515"/>
    <lineage>
        <taxon>Bacteria</taxon>
        <taxon>Pseudomonadati</taxon>
        <taxon>Pseudomonadota</taxon>
        <taxon>Betaproteobacteria</taxon>
        <taxon>Burkholderiales</taxon>
        <taxon>Comamonadaceae</taxon>
        <taxon>Variovorax</taxon>
    </lineage>
</organism>
<feature type="domain" description="Leucine-binding protein" evidence="4">
    <location>
        <begin position="32"/>
        <end position="370"/>
    </location>
</feature>
<comment type="similarity">
    <text evidence="1">Belongs to the leucine-binding protein family.</text>
</comment>
<dbReference type="PANTHER" id="PTHR47151:SF2">
    <property type="entry name" value="AMINO ACID BINDING PROTEIN"/>
    <property type="match status" value="1"/>
</dbReference>
<reference evidence="5 6" key="1">
    <citation type="submission" date="2017-09" db="EMBL/GenBank/DDBJ databases">
        <title>The diverse metabolic capabilities of V. boronicumulans make it an excellent choice for continued studies on novel biodegradation.</title>
        <authorList>
            <person name="Sun S."/>
        </authorList>
    </citation>
    <scope>NUCLEOTIDE SEQUENCE [LARGE SCALE GENOMIC DNA]</scope>
    <source>
        <strain evidence="5 6">J1</strain>
    </source>
</reference>
<protein>
    <submittedName>
        <fullName evidence="5">Branched chain amino acid ABC transporter substrate-binding protein</fullName>
    </submittedName>
</protein>
<gene>
    <name evidence="5" type="ORF">CKY39_32700</name>
</gene>
<feature type="signal peptide" evidence="3">
    <location>
        <begin position="1"/>
        <end position="27"/>
    </location>
</feature>
<dbReference type="KEGG" id="vbo:CKY39_32700"/>
<dbReference type="InterPro" id="IPR028081">
    <property type="entry name" value="Leu-bd"/>
</dbReference>
<dbReference type="InterPro" id="IPR028082">
    <property type="entry name" value="Peripla_BP_I"/>
</dbReference>
<evidence type="ECO:0000256" key="3">
    <source>
        <dbReference type="SAM" id="SignalP"/>
    </source>
</evidence>
<proteinExistence type="inferred from homology"/>
<dbReference type="CDD" id="cd06342">
    <property type="entry name" value="PBP1_ABC_LIVBP-like"/>
    <property type="match status" value="1"/>
</dbReference>
<dbReference type="Pfam" id="PF13458">
    <property type="entry name" value="Peripla_BP_6"/>
    <property type="match status" value="1"/>
</dbReference>
<evidence type="ECO:0000256" key="1">
    <source>
        <dbReference type="ARBA" id="ARBA00010062"/>
    </source>
</evidence>
<evidence type="ECO:0000256" key="2">
    <source>
        <dbReference type="ARBA" id="ARBA00022729"/>
    </source>
</evidence>
<dbReference type="EMBL" id="CP023284">
    <property type="protein sequence ID" value="ATA57458.1"/>
    <property type="molecule type" value="Genomic_DNA"/>
</dbReference>
<dbReference type="RefSeq" id="WP_095747338.1">
    <property type="nucleotide sequence ID" value="NZ_CP023284.1"/>
</dbReference>
<evidence type="ECO:0000259" key="4">
    <source>
        <dbReference type="Pfam" id="PF13458"/>
    </source>
</evidence>
<evidence type="ECO:0000313" key="6">
    <source>
        <dbReference type="Proteomes" id="UP000217154"/>
    </source>
</evidence>
<name>A0A250DSX2_9BURK</name>
<dbReference type="Proteomes" id="UP000217154">
    <property type="component" value="Chromosome"/>
</dbReference>
<accession>A0A250DSX2</accession>
<sequence length="380" mass="39948">MKSQAGMVSSLSLAGLVALAVASPAHAQEQVVKIGHSGPLSGPNAFAGKDNENGIRLAIEELNAKKLSVGGKTLKFELVSEDDQCDAKTGVSVAQKFVDDGIKFVMGPYCSGVAIPASRIYSDGGTLVSTVGTNPKVTQGGYKNLYRIIASDNQIGGAMAVYAAKELKVKKVGVIDDRTAFGQGLAEEFTKEAKKQGLTIVGQEFTTDKAVDFTAILTNMKGKAPEAIFFGGYAPQAAPMARQMKQLAVPGKLLGGDTVCSPATGKIGGDAVNDLVFCAQGGSMLEKAQSGPAFKEKFKKRFNVDPDAYAASYYDQVLFIGESMKKANAIDPDKVGAELYKATYKGVAATYAYDDKGNMKQAPITVFTFKNAAPVPIASY</sequence>